<feature type="binding site" evidence="1">
    <location>
        <position position="113"/>
    </location>
    <ligand>
        <name>a divalent metal cation</name>
        <dbReference type="ChEBI" id="CHEBI:60240"/>
        <label>1</label>
    </ligand>
</feature>
<accession>A0A2H0RD39</accession>
<dbReference type="Proteomes" id="UP000228767">
    <property type="component" value="Unassembled WGS sequence"/>
</dbReference>
<evidence type="ECO:0000256" key="1">
    <source>
        <dbReference type="PIRSR" id="PIRSR005902-1"/>
    </source>
</evidence>
<feature type="binding site" evidence="1">
    <location>
        <position position="199"/>
    </location>
    <ligand>
        <name>a divalent metal cation</name>
        <dbReference type="ChEBI" id="CHEBI:60240"/>
        <label>2</label>
    </ligand>
</feature>
<dbReference type="PANTHER" id="PTHR46124:SF2">
    <property type="entry name" value="D-AMINOACYL-TRNA DEACYLASE"/>
    <property type="match status" value="1"/>
</dbReference>
<dbReference type="PANTHER" id="PTHR46124">
    <property type="entry name" value="D-AMINOACYL-TRNA DEACYLASE"/>
    <property type="match status" value="1"/>
</dbReference>
<dbReference type="InterPro" id="IPR001130">
    <property type="entry name" value="TatD-like"/>
</dbReference>
<feature type="binding site" evidence="1">
    <location>
        <position position="247"/>
    </location>
    <ligand>
        <name>a divalent metal cation</name>
        <dbReference type="ChEBI" id="CHEBI:60240"/>
        <label>1</label>
    </ligand>
</feature>
<keyword evidence="1" id="KW-0479">Metal-binding</keyword>
<evidence type="ECO:0000313" key="2">
    <source>
        <dbReference type="EMBL" id="PIR44428.1"/>
    </source>
</evidence>
<feature type="binding site" evidence="1">
    <location>
        <position position="10"/>
    </location>
    <ligand>
        <name>a divalent metal cation</name>
        <dbReference type="ChEBI" id="CHEBI:60240"/>
        <label>1</label>
    </ligand>
</feature>
<dbReference type="SUPFAM" id="SSF51556">
    <property type="entry name" value="Metallo-dependent hydrolases"/>
    <property type="match status" value="1"/>
</dbReference>
<organism evidence="2 3">
    <name type="scientific">Candidatus Vogelbacteria bacterium CG10_big_fil_rev_8_21_14_0_10_51_16</name>
    <dbReference type="NCBI Taxonomy" id="1975045"/>
    <lineage>
        <taxon>Bacteria</taxon>
        <taxon>Candidatus Vogeliibacteriota</taxon>
    </lineage>
</organism>
<proteinExistence type="predicted"/>
<dbReference type="Pfam" id="PF01026">
    <property type="entry name" value="TatD_DNase"/>
    <property type="match status" value="1"/>
</dbReference>
<evidence type="ECO:0000313" key="3">
    <source>
        <dbReference type="Proteomes" id="UP000228767"/>
    </source>
</evidence>
<protein>
    <recommendedName>
        <fullName evidence="4">Hydrolase TatD</fullName>
    </recommendedName>
</protein>
<comment type="caution">
    <text evidence="2">The sequence shown here is derived from an EMBL/GenBank/DDBJ whole genome shotgun (WGS) entry which is preliminary data.</text>
</comment>
<dbReference type="GO" id="GO:0016788">
    <property type="term" value="F:hydrolase activity, acting on ester bonds"/>
    <property type="evidence" value="ECO:0007669"/>
    <property type="project" value="InterPro"/>
</dbReference>
<dbReference type="AlphaFoldDB" id="A0A2H0RD39"/>
<dbReference type="EMBL" id="PCYI01000030">
    <property type="protein sequence ID" value="PIR44428.1"/>
    <property type="molecule type" value="Genomic_DNA"/>
</dbReference>
<feature type="binding site" evidence="1">
    <location>
        <position position="8"/>
    </location>
    <ligand>
        <name>a divalent metal cation</name>
        <dbReference type="ChEBI" id="CHEBI:60240"/>
        <label>1</label>
    </ligand>
</feature>
<dbReference type="InterPro" id="IPR032466">
    <property type="entry name" value="Metal_Hydrolase"/>
</dbReference>
<dbReference type="GO" id="GO:0046872">
    <property type="term" value="F:metal ion binding"/>
    <property type="evidence" value="ECO:0007669"/>
    <property type="project" value="UniProtKB-KW"/>
</dbReference>
<reference evidence="2 3" key="1">
    <citation type="submission" date="2017-09" db="EMBL/GenBank/DDBJ databases">
        <title>Depth-based differentiation of microbial function through sediment-hosted aquifers and enrichment of novel symbionts in the deep terrestrial subsurface.</title>
        <authorList>
            <person name="Probst A.J."/>
            <person name="Ladd B."/>
            <person name="Jarett J.K."/>
            <person name="Geller-Mcgrath D.E."/>
            <person name="Sieber C.M."/>
            <person name="Emerson J.B."/>
            <person name="Anantharaman K."/>
            <person name="Thomas B.C."/>
            <person name="Malmstrom R."/>
            <person name="Stieglmeier M."/>
            <person name="Klingl A."/>
            <person name="Woyke T."/>
            <person name="Ryan C.M."/>
            <person name="Banfield J.F."/>
        </authorList>
    </citation>
    <scope>NUCLEOTIDE SEQUENCE [LARGE SCALE GENOMIC DNA]</scope>
    <source>
        <strain evidence="2">CG10_big_fil_rev_8_21_14_0_10_51_16</strain>
    </source>
</reference>
<feature type="binding site" evidence="1">
    <location>
        <position position="166"/>
    </location>
    <ligand>
        <name>a divalent metal cation</name>
        <dbReference type="ChEBI" id="CHEBI:60240"/>
        <label>2</label>
    </ligand>
</feature>
<gene>
    <name evidence="2" type="ORF">COV10_04800</name>
</gene>
<dbReference type="Gene3D" id="3.20.20.140">
    <property type="entry name" value="Metal-dependent hydrolases"/>
    <property type="match status" value="1"/>
</dbReference>
<evidence type="ECO:0008006" key="4">
    <source>
        <dbReference type="Google" id="ProtNLM"/>
    </source>
</evidence>
<dbReference type="PIRSF" id="PIRSF005902">
    <property type="entry name" value="DNase_TatD"/>
    <property type="match status" value="1"/>
</dbReference>
<sequence>MPKFIDIHTHSQFVAFDEDREVVMRRAEEAEVGQIVVGTQKDTSQAAVALANAYSDTWATIGLHPIHTACSHHDTAELGGGEAAKAFASRGEVFDYAYYKALALDPKVVGIGECGLDYYRQTTISADNRTRIGMDSAWREERERQMEAFEAQIALANEVGKPLMLHIRDGKTSKESTGEAYRDALATLKRTAKVAGNVHFFAGTTEIAKQFLDLGFTISFTGVITFTHDYDEVIRFIPLDMLQAETDSPYVAPMPHRGKRNEPAYVTEIVKRIAEIKGLHLEESRLALLHNARRVWRLP</sequence>
<dbReference type="CDD" id="cd01310">
    <property type="entry name" value="TatD_DNAse"/>
    <property type="match status" value="1"/>
</dbReference>
<name>A0A2H0RD39_9BACT</name>